<dbReference type="Gene3D" id="2.30.30.830">
    <property type="match status" value="1"/>
</dbReference>
<keyword evidence="3" id="KW-0449">Lipoprotein</keyword>
<keyword evidence="2" id="KW-0732">Signal</keyword>
<dbReference type="RefSeq" id="WP_012529983.1">
    <property type="nucleotide sequence ID" value="NC_011146.1"/>
</dbReference>
<dbReference type="KEGG" id="gbm:Gbem_1549"/>
<accession>B5E8I2</accession>
<evidence type="ECO:0000256" key="1">
    <source>
        <dbReference type="SAM" id="MobiDB-lite"/>
    </source>
</evidence>
<feature type="compositionally biased region" description="Pro residues" evidence="1">
    <location>
        <begin position="28"/>
        <end position="46"/>
    </location>
</feature>
<protein>
    <submittedName>
        <fullName evidence="3">Type IV pilus assembly lipoprotein PilP</fullName>
    </submittedName>
</protein>
<keyword evidence="4" id="KW-1185">Reference proteome</keyword>
<reference evidence="3 4" key="2">
    <citation type="journal article" date="2010" name="BMC Genomics">
        <title>The genome of Geobacter bemidjiensis, exemplar for the subsurface clade of Geobacter species that predominate in Fe(III)-reducing subsurface environments.</title>
        <authorList>
            <person name="Aklujkar M."/>
            <person name="Young N.D."/>
            <person name="Holmes D."/>
            <person name="Chavan M."/>
            <person name="Risso C."/>
            <person name="Kiss H.E."/>
            <person name="Han C.S."/>
            <person name="Land M.L."/>
            <person name="Lovley D.R."/>
        </authorList>
    </citation>
    <scope>NUCLEOTIDE SEQUENCE [LARGE SCALE GENOMIC DNA]</scope>
    <source>
        <strain evidence="4">ATCC BAA-1014 / DSM 16622 / JCM 12645 / Bem</strain>
    </source>
</reference>
<dbReference type="InterPro" id="IPR007446">
    <property type="entry name" value="PilP"/>
</dbReference>
<proteinExistence type="predicted"/>
<dbReference type="eggNOG" id="COG3168">
    <property type="taxonomic scope" value="Bacteria"/>
</dbReference>
<name>B5E8I2_CITBB</name>
<sequence length="186" mass="19095">MKKSLNNIALTLLLLALCGTGCKKEEAPPPPPPPPAAPKPAAPKPAAPVQAQRSSVSSTGASLDFSKKTDPFKSQAPVVAKPQPGSPGTGGGGGAVSPAADLLPIQSYEVSKFKVAGIIAGLRENQALVIDPNGKGYVVKAGMQIGNANGRISRITSSSVEVVERYREGGGRPKSRTIVLTLPKKR</sequence>
<dbReference type="STRING" id="404380.Gbem_1549"/>
<dbReference type="HOGENOM" id="CLU_1480042_0_0_7"/>
<dbReference type="Pfam" id="PF04351">
    <property type="entry name" value="PilP"/>
    <property type="match status" value="1"/>
</dbReference>
<feature type="signal peptide" evidence="2">
    <location>
        <begin position="1"/>
        <end position="23"/>
    </location>
</feature>
<evidence type="ECO:0000313" key="3">
    <source>
        <dbReference type="EMBL" id="ACH38567.1"/>
    </source>
</evidence>
<dbReference type="EMBL" id="CP001124">
    <property type="protein sequence ID" value="ACH38567.1"/>
    <property type="molecule type" value="Genomic_DNA"/>
</dbReference>
<organism evidence="3 4">
    <name type="scientific">Citrifermentans bemidjiense (strain ATCC BAA-1014 / DSM 16622 / JCM 12645 / Bem)</name>
    <name type="common">Geobacter bemidjiensis</name>
    <dbReference type="NCBI Taxonomy" id="404380"/>
    <lineage>
        <taxon>Bacteria</taxon>
        <taxon>Pseudomonadati</taxon>
        <taxon>Thermodesulfobacteriota</taxon>
        <taxon>Desulfuromonadia</taxon>
        <taxon>Geobacterales</taxon>
        <taxon>Geobacteraceae</taxon>
        <taxon>Citrifermentans</taxon>
    </lineage>
</organism>
<evidence type="ECO:0000313" key="4">
    <source>
        <dbReference type="Proteomes" id="UP000008825"/>
    </source>
</evidence>
<evidence type="ECO:0000256" key="2">
    <source>
        <dbReference type="SAM" id="SignalP"/>
    </source>
</evidence>
<reference evidence="3 4" key="1">
    <citation type="submission" date="2008-07" db="EMBL/GenBank/DDBJ databases">
        <title>Complete sequence of Geobacter bemidjiensis BEM.</title>
        <authorList>
            <consortium name="US DOE Joint Genome Institute"/>
            <person name="Lucas S."/>
            <person name="Copeland A."/>
            <person name="Lapidus A."/>
            <person name="Glavina del Rio T."/>
            <person name="Dalin E."/>
            <person name="Tice H."/>
            <person name="Bruce D."/>
            <person name="Goodwin L."/>
            <person name="Pitluck S."/>
            <person name="Kiss H."/>
            <person name="Brettin T."/>
            <person name="Detter J.C."/>
            <person name="Han C."/>
            <person name="Kuske C.R."/>
            <person name="Schmutz J."/>
            <person name="Larimer F."/>
            <person name="Land M."/>
            <person name="Hauser L."/>
            <person name="Kyrpides N."/>
            <person name="Lykidis A."/>
            <person name="Lovley D."/>
            <person name="Richardson P."/>
        </authorList>
    </citation>
    <scope>NUCLEOTIDE SEQUENCE [LARGE SCALE GENOMIC DNA]</scope>
    <source>
        <strain evidence="4">ATCC BAA-1014 / DSM 16622 / JCM 12645 / Bem</strain>
    </source>
</reference>
<feature type="chain" id="PRO_5002829750" evidence="2">
    <location>
        <begin position="24"/>
        <end position="186"/>
    </location>
</feature>
<dbReference type="Proteomes" id="UP000008825">
    <property type="component" value="Chromosome"/>
</dbReference>
<dbReference type="AlphaFoldDB" id="B5E8I2"/>
<feature type="region of interest" description="Disordered" evidence="1">
    <location>
        <begin position="22"/>
        <end position="98"/>
    </location>
</feature>
<dbReference type="OrthoDB" id="9788988at2"/>
<gene>
    <name evidence="3" type="primary">pilP</name>
    <name evidence="3" type="ordered locus">Gbem_1549</name>
</gene>
<feature type="compositionally biased region" description="Polar residues" evidence="1">
    <location>
        <begin position="51"/>
        <end position="61"/>
    </location>
</feature>